<dbReference type="InterPro" id="IPR012452">
    <property type="entry name" value="DUF1657"/>
</dbReference>
<dbReference type="Proteomes" id="UP000005710">
    <property type="component" value="Unassembled WGS sequence"/>
</dbReference>
<gene>
    <name evidence="2" type="ORF">ThesuDRAFT_02183</name>
</gene>
<evidence type="ECO:0000313" key="3">
    <source>
        <dbReference type="Proteomes" id="UP000005710"/>
    </source>
</evidence>
<dbReference type="STRING" id="867903.ThesuDRAFT_02183"/>
<evidence type="ECO:0008006" key="4">
    <source>
        <dbReference type="Google" id="ProtNLM"/>
    </source>
</evidence>
<evidence type="ECO:0000256" key="1">
    <source>
        <dbReference type="SAM" id="Coils"/>
    </source>
</evidence>
<dbReference type="Pfam" id="PF07870">
    <property type="entry name" value="DUF1657"/>
    <property type="match status" value="1"/>
</dbReference>
<organism evidence="2 3">
    <name type="scientific">Thermaerobacter subterraneus DSM 13965</name>
    <dbReference type="NCBI Taxonomy" id="867903"/>
    <lineage>
        <taxon>Bacteria</taxon>
        <taxon>Bacillati</taxon>
        <taxon>Bacillota</taxon>
        <taxon>Clostridia</taxon>
        <taxon>Eubacteriales</taxon>
        <taxon>Clostridiales Family XVII. Incertae Sedis</taxon>
        <taxon>Thermaerobacter</taxon>
    </lineage>
</organism>
<dbReference type="EMBL" id="AENY02000003">
    <property type="protein sequence ID" value="EKP94447.1"/>
    <property type="molecule type" value="Genomic_DNA"/>
</dbReference>
<reference evidence="2" key="2">
    <citation type="submission" date="2012-10" db="EMBL/GenBank/DDBJ databases">
        <title>Improved high-quality draft of Thermaerobacter subterraneus C21, DSM 13965.</title>
        <authorList>
            <consortium name="DOE Joint Genome Institute"/>
            <person name="Eisen J."/>
            <person name="Huntemann M."/>
            <person name="Wei C.-L."/>
            <person name="Han J."/>
            <person name="Detter J.C."/>
            <person name="Han C."/>
            <person name="Tapia R."/>
            <person name="Chen A."/>
            <person name="Kyrpides N."/>
            <person name="Mavromatis K."/>
            <person name="Markowitz V."/>
            <person name="Szeto E."/>
            <person name="Ivanova N."/>
            <person name="Mikhailova N."/>
            <person name="Ovchinnikova G."/>
            <person name="Pagani I."/>
            <person name="Pati A."/>
            <person name="Goodwin L."/>
            <person name="Nordberg H.P."/>
            <person name="Cantor M.N."/>
            <person name="Hua S.X."/>
            <person name="Woyke T."/>
            <person name="Eisen J."/>
            <person name="Klenk H.-P."/>
        </authorList>
    </citation>
    <scope>NUCLEOTIDE SEQUENCE [LARGE SCALE GENOMIC DNA]</scope>
    <source>
        <strain evidence="2">DSM 13965</strain>
    </source>
</reference>
<dbReference type="AlphaFoldDB" id="K6PNH9"/>
<keyword evidence="1" id="KW-0175">Coiled coil</keyword>
<accession>K6PNH9</accession>
<proteinExistence type="predicted"/>
<comment type="caution">
    <text evidence="2">The sequence shown here is derived from an EMBL/GenBank/DDBJ whole genome shotgun (WGS) entry which is preliminary data.</text>
</comment>
<keyword evidence="3" id="KW-1185">Reference proteome</keyword>
<feature type="coiled-coil region" evidence="1">
    <location>
        <begin position="29"/>
        <end position="71"/>
    </location>
</feature>
<protein>
    <recommendedName>
        <fullName evidence="4">DUF1657 domain-containing protein</fullName>
    </recommendedName>
</protein>
<dbReference type="eggNOG" id="ENOG5033AT1">
    <property type="taxonomic scope" value="Bacteria"/>
</dbReference>
<sequence>MSGVTVGLKMQQTLASAESILADLKSYQLETQDQQAKQLFRDLANQMEQTVNGLKQRLQQIQQQEPQYKQK</sequence>
<evidence type="ECO:0000313" key="2">
    <source>
        <dbReference type="EMBL" id="EKP94447.1"/>
    </source>
</evidence>
<dbReference type="HOGENOM" id="CLU_185905_2_0_9"/>
<reference evidence="2" key="1">
    <citation type="submission" date="2010-10" db="EMBL/GenBank/DDBJ databases">
        <authorList>
            <consortium name="US DOE Joint Genome Institute (JGI-PGF)"/>
            <person name="Lucas S."/>
            <person name="Copeland A."/>
            <person name="Lapidus A."/>
            <person name="Bruce D."/>
            <person name="Goodwin L."/>
            <person name="Pitluck S."/>
            <person name="Kyrpides N."/>
            <person name="Mavromatis K."/>
            <person name="Detter J.C."/>
            <person name="Han C."/>
            <person name="Land M."/>
            <person name="Hauser L."/>
            <person name="Markowitz V."/>
            <person name="Cheng J.-F."/>
            <person name="Hugenholtz P."/>
            <person name="Woyke T."/>
            <person name="Wu D."/>
            <person name="Pukall R."/>
            <person name="Wahrenburg C."/>
            <person name="Brambilla E."/>
            <person name="Klenk H.-P."/>
            <person name="Eisen J.A."/>
        </authorList>
    </citation>
    <scope>NUCLEOTIDE SEQUENCE [LARGE SCALE GENOMIC DNA]</scope>
    <source>
        <strain evidence="2">DSM 13965</strain>
    </source>
</reference>
<name>K6PNH9_9FIRM</name>